<evidence type="ECO:0000313" key="2">
    <source>
        <dbReference type="EMBL" id="KXP08811.1"/>
    </source>
</evidence>
<name>A0A138AE78_9ACTN</name>
<protein>
    <submittedName>
        <fullName evidence="2">Uncharacterized protein</fullName>
    </submittedName>
</protein>
<dbReference type="EMBL" id="LSRF01000044">
    <property type="protein sequence ID" value="KXP08811.1"/>
    <property type="molecule type" value="Genomic_DNA"/>
</dbReference>
<evidence type="ECO:0000256" key="1">
    <source>
        <dbReference type="SAM" id="Coils"/>
    </source>
</evidence>
<sequence length="165" mass="18349">MTTDDEIREEAQRRLEAERAEFERRAAEELAQVERDAASVRDEAQRRLVIEHIGATFGRTLEILRDQQAVTALMSAAGLVRTTTETRVNPTGTTTQVTTTHVPKLLGMACNRTSMGVLFELEVGQTVAHWRDVAEILRAGLRAERLEVIEPRSGQIQLNIATAKG</sequence>
<reference evidence="3" key="1">
    <citation type="submission" date="2016-02" db="EMBL/GenBank/DDBJ databases">
        <authorList>
            <person name="Wen L."/>
            <person name="He K."/>
            <person name="Yang H."/>
        </authorList>
    </citation>
    <scope>NUCLEOTIDE SEQUENCE [LARGE SCALE GENOMIC DNA]</scope>
    <source>
        <strain evidence="3">JCM 15929</strain>
    </source>
</reference>
<dbReference type="STRING" id="239498.AXK60_09105"/>
<dbReference type="Proteomes" id="UP000070258">
    <property type="component" value="Unassembled WGS sequence"/>
</dbReference>
<organism evidence="2 3">
    <name type="scientific">Tsukamurella pseudospumae</name>
    <dbReference type="NCBI Taxonomy" id="239498"/>
    <lineage>
        <taxon>Bacteria</taxon>
        <taxon>Bacillati</taxon>
        <taxon>Actinomycetota</taxon>
        <taxon>Actinomycetes</taxon>
        <taxon>Mycobacteriales</taxon>
        <taxon>Tsukamurellaceae</taxon>
        <taxon>Tsukamurella</taxon>
    </lineage>
</organism>
<dbReference type="AlphaFoldDB" id="A0A138AE78"/>
<comment type="caution">
    <text evidence="2">The sequence shown here is derived from an EMBL/GenBank/DDBJ whole genome shotgun (WGS) entry which is preliminary data.</text>
</comment>
<gene>
    <name evidence="2" type="ORF">AXK60_09105</name>
</gene>
<keyword evidence="1" id="KW-0175">Coiled coil</keyword>
<feature type="coiled-coil region" evidence="1">
    <location>
        <begin position="8"/>
        <end position="43"/>
    </location>
</feature>
<proteinExistence type="predicted"/>
<accession>A0A138AE78</accession>
<dbReference type="RefSeq" id="WP_068571687.1">
    <property type="nucleotide sequence ID" value="NZ_LSRF01000044.1"/>
</dbReference>
<evidence type="ECO:0000313" key="3">
    <source>
        <dbReference type="Proteomes" id="UP000070258"/>
    </source>
</evidence>